<evidence type="ECO:0000313" key="2">
    <source>
        <dbReference type="EMBL" id="OBK88617.1"/>
    </source>
</evidence>
<keyword evidence="1" id="KW-1133">Transmembrane helix</keyword>
<keyword evidence="1" id="KW-0472">Membrane</keyword>
<protein>
    <recommendedName>
        <fullName evidence="4">Transmembrane protein</fullName>
    </recommendedName>
</protein>
<gene>
    <name evidence="2" type="ORF">A5649_15370</name>
</gene>
<sequence>MGDVGPRTPSRSVPGGDRLGQEDREVRAAARFAGLVTAIALVFVVIAVLWVSTCNPGSATAGCGRQYRTVLAVGAPVILAAGGLRAFARTYRVWRGRGTWWGWQGAGWFLLTLMLVVLLVSAVPIMGVDR</sequence>
<evidence type="ECO:0008006" key="4">
    <source>
        <dbReference type="Google" id="ProtNLM"/>
    </source>
</evidence>
<accession>A0AA91EXT2</accession>
<name>A0AA91EXT2_9MYCO</name>
<feature type="transmembrane region" description="Helical" evidence="1">
    <location>
        <begin position="108"/>
        <end position="128"/>
    </location>
</feature>
<evidence type="ECO:0000256" key="1">
    <source>
        <dbReference type="SAM" id="Phobius"/>
    </source>
</evidence>
<feature type="transmembrane region" description="Helical" evidence="1">
    <location>
        <begin position="28"/>
        <end position="50"/>
    </location>
</feature>
<comment type="caution">
    <text evidence="2">The sequence shown here is derived from an EMBL/GenBank/DDBJ whole genome shotgun (WGS) entry which is preliminary data.</text>
</comment>
<keyword evidence="1" id="KW-0812">Transmembrane</keyword>
<dbReference type="Proteomes" id="UP000093712">
    <property type="component" value="Unassembled WGS sequence"/>
</dbReference>
<feature type="transmembrane region" description="Helical" evidence="1">
    <location>
        <begin position="70"/>
        <end position="88"/>
    </location>
</feature>
<proteinExistence type="predicted"/>
<evidence type="ECO:0000313" key="3">
    <source>
        <dbReference type="Proteomes" id="UP000093712"/>
    </source>
</evidence>
<reference evidence="2 3" key="1">
    <citation type="submission" date="2016-06" db="EMBL/GenBank/DDBJ databases">
        <authorList>
            <person name="Sutton G."/>
            <person name="Brinkac L."/>
            <person name="Sanka R."/>
            <person name="Adams M."/>
            <person name="Lau E."/>
            <person name="Garcia-Basteiro A."/>
            <person name="Lopez-Varela E."/>
            <person name="Palencia S."/>
        </authorList>
    </citation>
    <scope>NUCLEOTIDE SEQUENCE [LARGE SCALE GENOMIC DNA]</scope>
    <source>
        <strain evidence="2 3">1211594.5</strain>
    </source>
</reference>
<dbReference type="EMBL" id="LZME01000023">
    <property type="protein sequence ID" value="OBK88617.1"/>
    <property type="molecule type" value="Genomic_DNA"/>
</dbReference>
<organism evidence="2 3">
    <name type="scientific">Mycolicibacter heraklionensis</name>
    <dbReference type="NCBI Taxonomy" id="512402"/>
    <lineage>
        <taxon>Bacteria</taxon>
        <taxon>Bacillati</taxon>
        <taxon>Actinomycetota</taxon>
        <taxon>Actinomycetes</taxon>
        <taxon>Mycobacteriales</taxon>
        <taxon>Mycobacteriaceae</taxon>
        <taxon>Mycolicibacter</taxon>
    </lineage>
</organism>
<dbReference type="AlphaFoldDB" id="A0AA91EXT2"/>